<gene>
    <name evidence="1" type="primary">SI:CH211-209J12.2</name>
</gene>
<organism evidence="1">
    <name type="scientific">Nothobranchius kadleci</name>
    <name type="common">African annual killifish</name>
    <dbReference type="NCBI Taxonomy" id="1051664"/>
    <lineage>
        <taxon>Eukaryota</taxon>
        <taxon>Metazoa</taxon>
        <taxon>Chordata</taxon>
        <taxon>Craniata</taxon>
        <taxon>Vertebrata</taxon>
        <taxon>Euteleostomi</taxon>
        <taxon>Actinopterygii</taxon>
        <taxon>Neopterygii</taxon>
        <taxon>Teleostei</taxon>
        <taxon>Neoteleostei</taxon>
        <taxon>Acanthomorphata</taxon>
        <taxon>Ovalentaria</taxon>
        <taxon>Atherinomorphae</taxon>
        <taxon>Cyprinodontiformes</taxon>
        <taxon>Nothobranchiidae</taxon>
        <taxon>Nothobranchius</taxon>
    </lineage>
</organism>
<proteinExistence type="predicted"/>
<reference evidence="1" key="2">
    <citation type="submission" date="2016-06" db="EMBL/GenBank/DDBJ databases">
        <title>The genome of a short-lived fish provides insights into sex chromosome evolution and the genetic control of aging.</title>
        <authorList>
            <person name="Reichwald K."/>
            <person name="Felder M."/>
            <person name="Petzold A."/>
            <person name="Koch P."/>
            <person name="Groth M."/>
            <person name="Platzer M."/>
        </authorList>
    </citation>
    <scope>NUCLEOTIDE SEQUENCE</scope>
    <source>
        <tissue evidence="1">Brain</tissue>
    </source>
</reference>
<protein>
    <submittedName>
        <fullName evidence="1">Si:ch211-209j12.2</fullName>
    </submittedName>
</protein>
<name>A0A1A8EBN2_NOTKA</name>
<evidence type="ECO:0000313" key="1">
    <source>
        <dbReference type="EMBL" id="SBQ43582.1"/>
    </source>
</evidence>
<sequence>ILCRKFPGCEFPVHAEFVIHHGENLFFKVNSAQPSQTLWRSPNEKKYRYVASSECLLVVCVFVFNDESMTHFLVIGIHYHFAYGTCL</sequence>
<reference evidence="1" key="1">
    <citation type="submission" date="2016-05" db="EMBL/GenBank/DDBJ databases">
        <authorList>
            <person name="Lavstsen T."/>
            <person name="Jespersen J.S."/>
        </authorList>
    </citation>
    <scope>NUCLEOTIDE SEQUENCE</scope>
    <source>
        <tissue evidence="1">Brain</tissue>
    </source>
</reference>
<feature type="non-terminal residue" evidence="1">
    <location>
        <position position="87"/>
    </location>
</feature>
<accession>A0A1A8EBN2</accession>
<dbReference type="EMBL" id="HAEA01015102">
    <property type="protein sequence ID" value="SBQ43582.1"/>
    <property type="molecule type" value="Transcribed_RNA"/>
</dbReference>
<feature type="non-terminal residue" evidence="1">
    <location>
        <position position="1"/>
    </location>
</feature>
<dbReference type="AlphaFoldDB" id="A0A1A8EBN2"/>